<name>A0A448XRT7_9PLAT</name>
<feature type="transmembrane region" description="Helical" evidence="1">
    <location>
        <begin position="50"/>
        <end position="71"/>
    </location>
</feature>
<dbReference type="Proteomes" id="UP000784294">
    <property type="component" value="Unassembled WGS sequence"/>
</dbReference>
<evidence type="ECO:0000313" key="3">
    <source>
        <dbReference type="Proteomes" id="UP000784294"/>
    </source>
</evidence>
<dbReference type="EMBL" id="CAAALY010280153">
    <property type="protein sequence ID" value="VEL43285.1"/>
    <property type="molecule type" value="Genomic_DNA"/>
</dbReference>
<gene>
    <name evidence="2" type="ORF">PXEA_LOCUS36725</name>
</gene>
<organism evidence="2 3">
    <name type="scientific">Protopolystoma xenopodis</name>
    <dbReference type="NCBI Taxonomy" id="117903"/>
    <lineage>
        <taxon>Eukaryota</taxon>
        <taxon>Metazoa</taxon>
        <taxon>Spiralia</taxon>
        <taxon>Lophotrochozoa</taxon>
        <taxon>Platyhelminthes</taxon>
        <taxon>Monogenea</taxon>
        <taxon>Polyopisthocotylea</taxon>
        <taxon>Polystomatidea</taxon>
        <taxon>Polystomatidae</taxon>
        <taxon>Protopolystoma</taxon>
    </lineage>
</organism>
<dbReference type="Pfam" id="PF17784">
    <property type="entry name" value="Sulfotransfer_4"/>
    <property type="match status" value="1"/>
</dbReference>
<sequence>MAPRDFFSRSRILQHSPEYRLHAACLRSIISYAISDSLPSPSPANSSSCLPSVLAFFSSLLFAIISMFSFVTPSLSSFFFSLSALSSSQQNASSSFPHSSNSSSSSSSSGGAIHSSHVIAFADDALLSKAYIAWNLRVDRQLEADRLLVYHIKQGWLPLCRFLNLPPPQLAYPHVNRPPYHSRTQAASHLSHCRRGALAWRLVVLRLSGVAVAINTATSWLVRLVGRVEG</sequence>
<dbReference type="OrthoDB" id="272681at2759"/>
<keyword evidence="3" id="KW-1185">Reference proteome</keyword>
<dbReference type="InterPro" id="IPR040632">
    <property type="entry name" value="Sulfotransfer_4"/>
</dbReference>
<accession>A0A448XRT7</accession>
<evidence type="ECO:0000313" key="2">
    <source>
        <dbReference type="EMBL" id="VEL43285.1"/>
    </source>
</evidence>
<evidence type="ECO:0000256" key="1">
    <source>
        <dbReference type="SAM" id="Phobius"/>
    </source>
</evidence>
<proteinExistence type="predicted"/>
<protein>
    <submittedName>
        <fullName evidence="2">Uncharacterized protein</fullName>
    </submittedName>
</protein>
<keyword evidence="1" id="KW-0812">Transmembrane</keyword>
<dbReference type="AlphaFoldDB" id="A0A448XRT7"/>
<reference evidence="2" key="1">
    <citation type="submission" date="2018-11" db="EMBL/GenBank/DDBJ databases">
        <authorList>
            <consortium name="Pathogen Informatics"/>
        </authorList>
    </citation>
    <scope>NUCLEOTIDE SEQUENCE</scope>
</reference>
<dbReference type="Gene3D" id="3.40.50.300">
    <property type="entry name" value="P-loop containing nucleotide triphosphate hydrolases"/>
    <property type="match status" value="1"/>
</dbReference>
<keyword evidence="1" id="KW-0472">Membrane</keyword>
<dbReference type="InterPro" id="IPR027417">
    <property type="entry name" value="P-loop_NTPase"/>
</dbReference>
<keyword evidence="1" id="KW-1133">Transmembrane helix</keyword>
<comment type="caution">
    <text evidence="2">The sequence shown here is derived from an EMBL/GenBank/DDBJ whole genome shotgun (WGS) entry which is preliminary data.</text>
</comment>
<feature type="transmembrane region" description="Helical" evidence="1">
    <location>
        <begin position="198"/>
        <end position="222"/>
    </location>
</feature>